<reference evidence="1 2" key="2">
    <citation type="submission" date="2013-02" db="EMBL/GenBank/DDBJ databases">
        <title>The Genome Sequence of Plasmodium falciparum CAMP/Malaysia.</title>
        <authorList>
            <consortium name="The Broad Institute Genome Sequencing Platform"/>
            <consortium name="The Broad Institute Genome Sequencing Center for Infectious Disease"/>
            <person name="Neafsey D."/>
            <person name="Cheeseman I."/>
            <person name="Volkman S."/>
            <person name="Adams J."/>
            <person name="Walker B."/>
            <person name="Young S.K."/>
            <person name="Zeng Q."/>
            <person name="Gargeya S."/>
            <person name="Fitzgerald M."/>
            <person name="Haas B."/>
            <person name="Abouelleil A."/>
            <person name="Alvarado L."/>
            <person name="Arachchi H.M."/>
            <person name="Berlin A.M."/>
            <person name="Chapman S.B."/>
            <person name="Dewar J."/>
            <person name="Goldberg J."/>
            <person name="Griggs A."/>
            <person name="Gujja S."/>
            <person name="Hansen M."/>
            <person name="Howarth C."/>
            <person name="Imamovic A."/>
            <person name="Larimer J."/>
            <person name="McCowan C."/>
            <person name="Murphy C."/>
            <person name="Neiman D."/>
            <person name="Pearson M."/>
            <person name="Priest M."/>
            <person name="Roberts A."/>
            <person name="Saif S."/>
            <person name="Shea T."/>
            <person name="Sisk P."/>
            <person name="Sykes S."/>
            <person name="Wortman J."/>
            <person name="Nusbaum C."/>
            <person name="Birren B."/>
        </authorList>
    </citation>
    <scope>NUCLEOTIDE SEQUENCE [LARGE SCALE GENOMIC DNA]</scope>
    <source>
        <strain evidence="1 2">CAMP/Malaysia</strain>
    </source>
</reference>
<dbReference type="Proteomes" id="UP000030694">
    <property type="component" value="Unassembled WGS sequence"/>
</dbReference>
<dbReference type="AlphaFoldDB" id="A0A024XAV2"/>
<evidence type="ECO:0000313" key="2">
    <source>
        <dbReference type="Proteomes" id="UP000030694"/>
    </source>
</evidence>
<proteinExistence type="predicted"/>
<dbReference type="EMBL" id="KI927492">
    <property type="protein sequence ID" value="ETW62697.1"/>
    <property type="molecule type" value="Genomic_DNA"/>
</dbReference>
<reference evidence="1 2" key="1">
    <citation type="submission" date="2013-02" db="EMBL/GenBank/DDBJ databases">
        <title>The Genome Annotation of Plasmodium falciparum CAMP/Malaysia.</title>
        <authorList>
            <consortium name="The Broad Institute Genome Sequencing Platform"/>
            <consortium name="The Broad Institute Genome Sequencing Center for Infectious Disease"/>
            <person name="Neafsey D."/>
            <person name="Hoffman S."/>
            <person name="Volkman S."/>
            <person name="Rosenthal P."/>
            <person name="Walker B."/>
            <person name="Young S.K."/>
            <person name="Zeng Q."/>
            <person name="Gargeya S."/>
            <person name="Fitzgerald M."/>
            <person name="Haas B."/>
            <person name="Abouelleil A."/>
            <person name="Allen A.W."/>
            <person name="Alvarado L."/>
            <person name="Arachchi H.M."/>
            <person name="Berlin A.M."/>
            <person name="Chapman S.B."/>
            <person name="Gainer-Dewar J."/>
            <person name="Goldberg J."/>
            <person name="Griggs A."/>
            <person name="Gujja S."/>
            <person name="Hansen M."/>
            <person name="Howarth C."/>
            <person name="Imamovic A."/>
            <person name="Ireland A."/>
            <person name="Larimer J."/>
            <person name="McCowan C."/>
            <person name="Murphy C."/>
            <person name="Pearson M."/>
            <person name="Poon T.W."/>
            <person name="Priest M."/>
            <person name="Roberts A."/>
            <person name="Saif S."/>
            <person name="Shea T."/>
            <person name="Sisk P."/>
            <person name="Sykes S."/>
            <person name="Wortman J."/>
            <person name="Nusbaum C."/>
            <person name="Birren B."/>
        </authorList>
    </citation>
    <scope>NUCLEOTIDE SEQUENCE [LARGE SCALE GENOMIC DNA]</scope>
    <source>
        <strain evidence="1 2">CAMP/Malaysia</strain>
    </source>
</reference>
<sequence>MNNTGHCKKENYLYNQYDQCYDIFLKRNDIRNIDIPEKKSEVINTHIQFKQKKEKRKEKYPYKIIRIIKSHENDDIVFYSVQKINKIYKKKKNIYKINKLYRINKIEKYNSFINSCEHISKDIYLKKTKNSLPLNNVNNILSSVCKDEEENVTCILKKDHIYNFLKYNNFIILACQKKKKKYKSKKIKRLRKFNYFILNKCLIEKYNNNNNNNNNISLECKNNIEYDNNIYYYNKKIQKFYGYVNKQNDHLIYKQWNSYKNISTDQNKIRHHHNDYKNIQNCNHPLIYTLINNIKHICNYEYVIEKKFCYECYSKIILNKIKKKKEKKKKEEIQKIYILINLIEMSKIKN</sequence>
<evidence type="ECO:0000313" key="1">
    <source>
        <dbReference type="EMBL" id="ETW62697.1"/>
    </source>
</evidence>
<gene>
    <name evidence="1" type="ORF">PFMC_01431</name>
</gene>
<accession>A0A024XAV2</accession>
<name>A0A024XAV2_PLAFC</name>
<protein>
    <submittedName>
        <fullName evidence="1">Uncharacterized protein</fullName>
    </submittedName>
</protein>
<organism evidence="1 2">
    <name type="scientific">Plasmodium falciparum (isolate Camp / Malaysia)</name>
    <dbReference type="NCBI Taxonomy" id="5835"/>
    <lineage>
        <taxon>Eukaryota</taxon>
        <taxon>Sar</taxon>
        <taxon>Alveolata</taxon>
        <taxon>Apicomplexa</taxon>
        <taxon>Aconoidasida</taxon>
        <taxon>Haemosporida</taxon>
        <taxon>Plasmodiidae</taxon>
        <taxon>Plasmodium</taxon>
        <taxon>Plasmodium (Laverania)</taxon>
    </lineage>
</organism>